<name>A0ABX1EVA4_9PROT</name>
<dbReference type="PANTHER" id="PTHR30535:SF34">
    <property type="entry name" value="MOLYBDATE-BINDING PROTEIN MOLA"/>
    <property type="match status" value="1"/>
</dbReference>
<reference evidence="3 4" key="1">
    <citation type="submission" date="2020-03" db="EMBL/GenBank/DDBJ databases">
        <title>Roseomonas selenitidurans sp. nov. isolated from soil.</title>
        <authorList>
            <person name="Liu H."/>
        </authorList>
    </citation>
    <scope>NUCLEOTIDE SEQUENCE [LARGE SCALE GENOMIC DNA]</scope>
    <source>
        <strain evidence="3 4">JCM 15073</strain>
    </source>
</reference>
<protein>
    <submittedName>
        <fullName evidence="3">ABC transporter substrate-binding protein</fullName>
    </submittedName>
</protein>
<dbReference type="PROSITE" id="PS50983">
    <property type="entry name" value="FE_B12_PBP"/>
    <property type="match status" value="1"/>
</dbReference>
<dbReference type="Gene3D" id="3.40.50.1980">
    <property type="entry name" value="Nitrogenase molybdenum iron protein domain"/>
    <property type="match status" value="2"/>
</dbReference>
<dbReference type="PANTHER" id="PTHR30535">
    <property type="entry name" value="VITAMIN B12-BINDING PROTEIN"/>
    <property type="match status" value="1"/>
</dbReference>
<evidence type="ECO:0000313" key="4">
    <source>
        <dbReference type="Proteomes" id="UP000765160"/>
    </source>
</evidence>
<feature type="signal peptide" evidence="1">
    <location>
        <begin position="1"/>
        <end position="22"/>
    </location>
</feature>
<comment type="caution">
    <text evidence="3">The sequence shown here is derived from an EMBL/GenBank/DDBJ whole genome shotgun (WGS) entry which is preliminary data.</text>
</comment>
<evidence type="ECO:0000259" key="2">
    <source>
        <dbReference type="PROSITE" id="PS50983"/>
    </source>
</evidence>
<dbReference type="RefSeq" id="WP_168047721.1">
    <property type="nucleotide sequence ID" value="NZ_JAATJR010000002.1"/>
</dbReference>
<evidence type="ECO:0000313" key="3">
    <source>
        <dbReference type="EMBL" id="NKE44052.1"/>
    </source>
</evidence>
<sequence>MSKLTRRALAVAFAGIAGAARAQAPRRITDLLGREVSLPGPARRLVLGQGRHVLALALLHPDPVSLLVGWSGDLRQMNPPDYAPVRARFPAADAVPLVGRNTLDTLSVEAILTARPDAVVLSRGGASGGDAGALADRLGSYGIPTLVIDFFADPLRDALRSMAILGALIGAEDRAREFASFHTEHLAQVDAGLAGVAARPRIFIHAHAGGTPCCASPGRGVFDSFVQRAGGINLGAEVLPGLAGTVSLEQVLSRSPDVYVATAGPFATRGGIAMGSGVSPQAARDGLRTVLQREHLVGLPAVAAGRAHAMWHGFNDTPAHVVAVEALARALHPERFATLDPAATVAELNRRFLSIPMQGTYWVDLASG</sequence>
<dbReference type="InterPro" id="IPR002491">
    <property type="entry name" value="ABC_transptr_periplasmic_BD"/>
</dbReference>
<dbReference type="Proteomes" id="UP000765160">
    <property type="component" value="Unassembled WGS sequence"/>
</dbReference>
<keyword evidence="4" id="KW-1185">Reference proteome</keyword>
<dbReference type="SUPFAM" id="SSF53807">
    <property type="entry name" value="Helical backbone' metal receptor"/>
    <property type="match status" value="1"/>
</dbReference>
<organism evidence="3 4">
    <name type="scientific">Falsiroseomonas frigidaquae</name>
    <dbReference type="NCBI Taxonomy" id="487318"/>
    <lineage>
        <taxon>Bacteria</taxon>
        <taxon>Pseudomonadati</taxon>
        <taxon>Pseudomonadota</taxon>
        <taxon>Alphaproteobacteria</taxon>
        <taxon>Acetobacterales</taxon>
        <taxon>Roseomonadaceae</taxon>
        <taxon>Falsiroseomonas</taxon>
    </lineage>
</organism>
<dbReference type="Pfam" id="PF01497">
    <property type="entry name" value="Peripla_BP_2"/>
    <property type="match status" value="1"/>
</dbReference>
<accession>A0ABX1EVA4</accession>
<dbReference type="EMBL" id="JAAVTX010000002">
    <property type="protein sequence ID" value="NKE44052.1"/>
    <property type="molecule type" value="Genomic_DNA"/>
</dbReference>
<gene>
    <name evidence="3" type="ORF">HB662_04650</name>
</gene>
<feature type="domain" description="Fe/B12 periplasmic-binding" evidence="2">
    <location>
        <begin position="43"/>
        <end position="335"/>
    </location>
</feature>
<feature type="chain" id="PRO_5046600244" evidence="1">
    <location>
        <begin position="23"/>
        <end position="368"/>
    </location>
</feature>
<dbReference type="InterPro" id="IPR050902">
    <property type="entry name" value="ABC_Transporter_SBP"/>
</dbReference>
<proteinExistence type="predicted"/>
<evidence type="ECO:0000256" key="1">
    <source>
        <dbReference type="SAM" id="SignalP"/>
    </source>
</evidence>
<keyword evidence="1" id="KW-0732">Signal</keyword>